<organism evidence="1 2">
    <name type="scientific">Mucuna pruriens</name>
    <name type="common">Velvet bean</name>
    <name type="synonym">Dolichos pruriens</name>
    <dbReference type="NCBI Taxonomy" id="157652"/>
    <lineage>
        <taxon>Eukaryota</taxon>
        <taxon>Viridiplantae</taxon>
        <taxon>Streptophyta</taxon>
        <taxon>Embryophyta</taxon>
        <taxon>Tracheophyta</taxon>
        <taxon>Spermatophyta</taxon>
        <taxon>Magnoliopsida</taxon>
        <taxon>eudicotyledons</taxon>
        <taxon>Gunneridae</taxon>
        <taxon>Pentapetalae</taxon>
        <taxon>rosids</taxon>
        <taxon>fabids</taxon>
        <taxon>Fabales</taxon>
        <taxon>Fabaceae</taxon>
        <taxon>Papilionoideae</taxon>
        <taxon>50 kb inversion clade</taxon>
        <taxon>NPAAA clade</taxon>
        <taxon>indigoferoid/millettioid clade</taxon>
        <taxon>Phaseoleae</taxon>
        <taxon>Mucuna</taxon>
    </lineage>
</organism>
<dbReference type="Proteomes" id="UP000257109">
    <property type="component" value="Unassembled WGS sequence"/>
</dbReference>
<name>A0A371G085_MUCPR</name>
<comment type="caution">
    <text evidence="1">The sequence shown here is derived from an EMBL/GenBank/DDBJ whole genome shotgun (WGS) entry which is preliminary data.</text>
</comment>
<protein>
    <submittedName>
        <fullName evidence="1">Uncharacterized protein</fullName>
    </submittedName>
</protein>
<proteinExistence type="predicted"/>
<dbReference type="EMBL" id="QJKJ01007193">
    <property type="protein sequence ID" value="RDX83965.1"/>
    <property type="molecule type" value="Genomic_DNA"/>
</dbReference>
<gene>
    <name evidence="1" type="ORF">CR513_35070</name>
</gene>
<reference evidence="1" key="1">
    <citation type="submission" date="2018-05" db="EMBL/GenBank/DDBJ databases">
        <title>Draft genome of Mucuna pruriens seed.</title>
        <authorList>
            <person name="Nnadi N.E."/>
            <person name="Vos R."/>
            <person name="Hasami M.H."/>
            <person name="Devisetty U.K."/>
            <person name="Aguiy J.C."/>
        </authorList>
    </citation>
    <scope>NUCLEOTIDE SEQUENCE [LARGE SCALE GENOMIC DNA]</scope>
    <source>
        <strain evidence="1">JCA_2017</strain>
    </source>
</reference>
<accession>A0A371G085</accession>
<evidence type="ECO:0000313" key="2">
    <source>
        <dbReference type="Proteomes" id="UP000257109"/>
    </source>
</evidence>
<dbReference type="AlphaFoldDB" id="A0A371G085"/>
<feature type="non-terminal residue" evidence="1">
    <location>
        <position position="1"/>
    </location>
</feature>
<sequence>MKRNYWCFTIFGKYPNYPAQSIKYVNSYLLLQSKTEQSNQILRYLYKALLLIIKALILTIDAPPPDMVSILALTLCFGPLRNNLL</sequence>
<keyword evidence="2" id="KW-1185">Reference proteome</keyword>
<evidence type="ECO:0000313" key="1">
    <source>
        <dbReference type="EMBL" id="RDX83965.1"/>
    </source>
</evidence>